<dbReference type="InterPro" id="IPR035437">
    <property type="entry name" value="SNase_OB-fold_sf"/>
</dbReference>
<evidence type="ECO:0000259" key="2">
    <source>
        <dbReference type="PROSITE" id="PS50830"/>
    </source>
</evidence>
<dbReference type="Proteomes" id="UP000192330">
    <property type="component" value="Unassembled WGS sequence"/>
</dbReference>
<gene>
    <name evidence="3" type="ORF">SAMN06295998_11955</name>
</gene>
<feature type="chain" id="PRO_5012325724" evidence="1">
    <location>
        <begin position="18"/>
        <end position="127"/>
    </location>
</feature>
<sequence length="127" mass="14198">MRLLLILALLWPAIATAEVIASSSIYVVDGDTVRAKGDKFRLVGFDTPETYKPRCEYELALGRAATNRLRQLMASVRNVDLVILPGRDKYNRGLARLYVGRNDVADILVSEGLARRYNGGRRQSWCG</sequence>
<dbReference type="Pfam" id="PF00565">
    <property type="entry name" value="SNase"/>
    <property type="match status" value="1"/>
</dbReference>
<evidence type="ECO:0000313" key="4">
    <source>
        <dbReference type="Proteomes" id="UP000192330"/>
    </source>
</evidence>
<protein>
    <submittedName>
        <fullName evidence="3">Nuclease homologue</fullName>
    </submittedName>
</protein>
<keyword evidence="4" id="KW-1185">Reference proteome</keyword>
<dbReference type="SMART" id="SM00318">
    <property type="entry name" value="SNc"/>
    <property type="match status" value="1"/>
</dbReference>
<dbReference type="RefSeq" id="WP_179141526.1">
    <property type="nucleotide sequence ID" value="NZ_FWYD01000019.1"/>
</dbReference>
<evidence type="ECO:0000256" key="1">
    <source>
        <dbReference type="SAM" id="SignalP"/>
    </source>
</evidence>
<organism evidence="3 4">
    <name type="scientific">Primorskyibacter flagellatus</name>
    <dbReference type="NCBI Taxonomy" id="1387277"/>
    <lineage>
        <taxon>Bacteria</taxon>
        <taxon>Pseudomonadati</taxon>
        <taxon>Pseudomonadota</taxon>
        <taxon>Alphaproteobacteria</taxon>
        <taxon>Rhodobacterales</taxon>
        <taxon>Roseobacteraceae</taxon>
        <taxon>Primorskyibacter</taxon>
    </lineage>
</organism>
<dbReference type="STRING" id="1387277.SAMN06295998_11955"/>
<feature type="signal peptide" evidence="1">
    <location>
        <begin position="1"/>
        <end position="17"/>
    </location>
</feature>
<keyword evidence="1" id="KW-0732">Signal</keyword>
<reference evidence="3 4" key="1">
    <citation type="submission" date="2017-04" db="EMBL/GenBank/DDBJ databases">
        <authorList>
            <person name="Afonso C.L."/>
            <person name="Miller P.J."/>
            <person name="Scott M.A."/>
            <person name="Spackman E."/>
            <person name="Goraichik I."/>
            <person name="Dimitrov K.M."/>
            <person name="Suarez D.L."/>
            <person name="Swayne D.E."/>
        </authorList>
    </citation>
    <scope>NUCLEOTIDE SEQUENCE [LARGE SCALE GENOMIC DNA]</scope>
    <source>
        <strain evidence="3 4">CGMCC 1.12644</strain>
    </source>
</reference>
<dbReference type="Gene3D" id="2.40.50.90">
    <property type="match status" value="1"/>
</dbReference>
<dbReference type="SUPFAM" id="SSF50199">
    <property type="entry name" value="Staphylococcal nuclease"/>
    <property type="match status" value="1"/>
</dbReference>
<dbReference type="AlphaFoldDB" id="A0A1W2DXX2"/>
<dbReference type="PROSITE" id="PS50830">
    <property type="entry name" value="TNASE_3"/>
    <property type="match status" value="1"/>
</dbReference>
<name>A0A1W2DXX2_9RHOB</name>
<proteinExistence type="predicted"/>
<feature type="domain" description="TNase-like" evidence="2">
    <location>
        <begin position="27"/>
        <end position="127"/>
    </location>
</feature>
<evidence type="ECO:0000313" key="3">
    <source>
        <dbReference type="EMBL" id="SMD02390.1"/>
    </source>
</evidence>
<accession>A0A1W2DXX2</accession>
<dbReference type="InterPro" id="IPR016071">
    <property type="entry name" value="Staphylococal_nuclease_OB-fold"/>
</dbReference>
<dbReference type="EMBL" id="FWYD01000019">
    <property type="protein sequence ID" value="SMD02390.1"/>
    <property type="molecule type" value="Genomic_DNA"/>
</dbReference>